<protein>
    <submittedName>
        <fullName evidence="1">Uncharacterized protein</fullName>
    </submittedName>
</protein>
<dbReference type="EMBL" id="JAPWDO010000003">
    <property type="protein sequence ID" value="KAJ5480505.1"/>
    <property type="molecule type" value="Genomic_DNA"/>
</dbReference>
<name>A0A9W9X1H2_9EURO</name>
<proteinExistence type="predicted"/>
<gene>
    <name evidence="1" type="ORF">N7530_006014</name>
</gene>
<organism evidence="1 2">
    <name type="scientific">Penicillium desertorum</name>
    <dbReference type="NCBI Taxonomy" id="1303715"/>
    <lineage>
        <taxon>Eukaryota</taxon>
        <taxon>Fungi</taxon>
        <taxon>Dikarya</taxon>
        <taxon>Ascomycota</taxon>
        <taxon>Pezizomycotina</taxon>
        <taxon>Eurotiomycetes</taxon>
        <taxon>Eurotiomycetidae</taxon>
        <taxon>Eurotiales</taxon>
        <taxon>Aspergillaceae</taxon>
        <taxon>Penicillium</taxon>
    </lineage>
</organism>
<sequence length="157" mass="17448">MIIDIIKDKNPSSSLLIPEPALDQFKYVGLLILAPRNFDLVGYVSEALLKPGCVTGVREPMSSAIWTGLGKRIRWQFVIFFELVSNKPHTSRSTLTQHLRGRLALFWTLALRIFVNPIKERVATDKVWSRENGTVDNGLGGVSGRSWVVSGVSQVGQ</sequence>
<evidence type="ECO:0000313" key="1">
    <source>
        <dbReference type="EMBL" id="KAJ5480505.1"/>
    </source>
</evidence>
<reference evidence="1" key="1">
    <citation type="submission" date="2022-12" db="EMBL/GenBank/DDBJ databases">
        <authorList>
            <person name="Petersen C."/>
        </authorList>
    </citation>
    <scope>NUCLEOTIDE SEQUENCE</scope>
    <source>
        <strain evidence="1">IBT 17660</strain>
    </source>
</reference>
<keyword evidence="2" id="KW-1185">Reference proteome</keyword>
<dbReference type="Proteomes" id="UP001147760">
    <property type="component" value="Unassembled WGS sequence"/>
</dbReference>
<dbReference type="AlphaFoldDB" id="A0A9W9X1H2"/>
<reference evidence="1" key="2">
    <citation type="journal article" date="2023" name="IMA Fungus">
        <title>Comparative genomic study of the Penicillium genus elucidates a diverse pangenome and 15 lateral gene transfer events.</title>
        <authorList>
            <person name="Petersen C."/>
            <person name="Sorensen T."/>
            <person name="Nielsen M.R."/>
            <person name="Sondergaard T.E."/>
            <person name="Sorensen J.L."/>
            <person name="Fitzpatrick D.A."/>
            <person name="Frisvad J.C."/>
            <person name="Nielsen K.L."/>
        </authorList>
    </citation>
    <scope>NUCLEOTIDE SEQUENCE</scope>
    <source>
        <strain evidence="1">IBT 17660</strain>
    </source>
</reference>
<evidence type="ECO:0000313" key="2">
    <source>
        <dbReference type="Proteomes" id="UP001147760"/>
    </source>
</evidence>
<comment type="caution">
    <text evidence="1">The sequence shown here is derived from an EMBL/GenBank/DDBJ whole genome shotgun (WGS) entry which is preliminary data.</text>
</comment>
<accession>A0A9W9X1H2</accession>